<protein>
    <recommendedName>
        <fullName evidence="9">Small ribosomal subunit protein uS4m</fullName>
    </recommendedName>
</protein>
<dbReference type="OrthoDB" id="3356781at2759"/>
<keyword evidence="6" id="KW-0496">Mitochondrion</keyword>
<gene>
    <name evidence="12" type="ORF">SPAPADRAFT_59680</name>
</gene>
<evidence type="ECO:0000256" key="4">
    <source>
        <dbReference type="ARBA" id="ARBA00022884"/>
    </source>
</evidence>
<keyword evidence="5" id="KW-0689">Ribosomal protein</keyword>
<evidence type="ECO:0000256" key="7">
    <source>
        <dbReference type="ARBA" id="ARBA00023274"/>
    </source>
</evidence>
<dbReference type="Gene3D" id="3.10.290.10">
    <property type="entry name" value="RNA-binding S4 domain"/>
    <property type="match status" value="1"/>
</dbReference>
<accession>G3AHU2</accession>
<dbReference type="PANTHER" id="PTHR11831:SF4">
    <property type="entry name" value="SMALL RIBOSOMAL SUBUNIT PROTEIN US4M"/>
    <property type="match status" value="1"/>
</dbReference>
<dbReference type="GO" id="GO:0042274">
    <property type="term" value="P:ribosomal small subunit biogenesis"/>
    <property type="evidence" value="ECO:0007669"/>
    <property type="project" value="TreeGrafter"/>
</dbReference>
<evidence type="ECO:0000256" key="8">
    <source>
        <dbReference type="ARBA" id="ARBA00037226"/>
    </source>
</evidence>
<dbReference type="CDD" id="cd00165">
    <property type="entry name" value="S4"/>
    <property type="match status" value="1"/>
</dbReference>
<reference evidence="12 13" key="1">
    <citation type="journal article" date="2011" name="Proc. Natl. Acad. Sci. U.S.A.">
        <title>Comparative genomics of xylose-fermenting fungi for enhanced biofuel production.</title>
        <authorList>
            <person name="Wohlbach D.J."/>
            <person name="Kuo A."/>
            <person name="Sato T.K."/>
            <person name="Potts K.M."/>
            <person name="Salamov A.A."/>
            <person name="LaButti K.M."/>
            <person name="Sun H."/>
            <person name="Clum A."/>
            <person name="Pangilinan J.L."/>
            <person name="Lindquist E.A."/>
            <person name="Lucas S."/>
            <person name="Lapidus A."/>
            <person name="Jin M."/>
            <person name="Gunawan C."/>
            <person name="Balan V."/>
            <person name="Dale B.E."/>
            <person name="Jeffries T.W."/>
            <person name="Zinkel R."/>
            <person name="Barry K.W."/>
            <person name="Grigoriev I.V."/>
            <person name="Gasch A.P."/>
        </authorList>
    </citation>
    <scope>NUCLEOTIDE SEQUENCE [LARGE SCALE GENOMIC DNA]</scope>
    <source>
        <strain evidence="13">NRRL Y-27907 / 11-Y1</strain>
    </source>
</reference>
<evidence type="ECO:0000313" key="12">
    <source>
        <dbReference type="EMBL" id="EGW34256.1"/>
    </source>
</evidence>
<evidence type="ECO:0000256" key="2">
    <source>
        <dbReference type="ARBA" id="ARBA00007465"/>
    </source>
</evidence>
<dbReference type="HOGENOM" id="CLU_026386_0_0_1"/>
<dbReference type="Proteomes" id="UP000000709">
    <property type="component" value="Unassembled WGS sequence"/>
</dbReference>
<sequence>MPRKADRLHTLARGRVRMSMNKKNLYNLIKKPEATYTGKTLYQQKYLAKTETRGYHGEHINETRWKQLFSPGLKSNVQLDATMRGAAGQKHTPMVLQTFSPLEKRLEIAIFRAMFASSVRQARQFIMGGHVSVNGVKIKHPSFPLKSGDVFHVDPVKVLYALGKSKPSLEQALEIDNSQITQYNNYVDRAQADSKGEWEKLQKKNSLNSIANLEKKEREKLELVEKRKQMKSAQDEITRESILLDILQLGSAATAPVTAETFAKYGPHNSKKCSDIFQKVSKNAKDIVEKPTLASVKEFVNPDETQKANQPDSVKHVARSIKAQLTELQKSQWAEIRREIESAENTGAAPYDPTYASKLTKVPLLNKEEILEDESNAVVELPWQKHLHGRQDPSKPYFTPWSPRGFLGCFSILPHHIEVSFDTCHAVYLRDPIARPGHSEVISPSPEHVHERAYMYYRRKGM</sequence>
<evidence type="ECO:0000256" key="3">
    <source>
        <dbReference type="ARBA" id="ARBA00022730"/>
    </source>
</evidence>
<dbReference type="InterPro" id="IPR036986">
    <property type="entry name" value="S4_RNA-bd_sf"/>
</dbReference>
<evidence type="ECO:0000256" key="1">
    <source>
        <dbReference type="ARBA" id="ARBA00004173"/>
    </source>
</evidence>
<dbReference type="InParanoid" id="G3AHU2"/>
<name>G3AHU2_SPAPN</name>
<organism evidence="13">
    <name type="scientific">Spathaspora passalidarum (strain NRRL Y-27907 / 11-Y1)</name>
    <dbReference type="NCBI Taxonomy" id="619300"/>
    <lineage>
        <taxon>Eukaryota</taxon>
        <taxon>Fungi</taxon>
        <taxon>Dikarya</taxon>
        <taxon>Ascomycota</taxon>
        <taxon>Saccharomycotina</taxon>
        <taxon>Pichiomycetes</taxon>
        <taxon>Debaryomycetaceae</taxon>
        <taxon>Spathaspora</taxon>
    </lineage>
</organism>
<comment type="similarity">
    <text evidence="2">Belongs to the universal ribosomal protein uS4 family.</text>
</comment>
<evidence type="ECO:0000259" key="11">
    <source>
        <dbReference type="SMART" id="SM00363"/>
    </source>
</evidence>
<dbReference type="PANTHER" id="PTHR11831">
    <property type="entry name" value="30S 40S RIBOSOMAL PROTEIN"/>
    <property type="match status" value="1"/>
</dbReference>
<dbReference type="SMART" id="SM00363">
    <property type="entry name" value="S4"/>
    <property type="match status" value="1"/>
</dbReference>
<dbReference type="GO" id="GO:0003735">
    <property type="term" value="F:structural constituent of ribosome"/>
    <property type="evidence" value="ECO:0007669"/>
    <property type="project" value="EnsemblFungi"/>
</dbReference>
<dbReference type="OMA" id="GDMFQVE"/>
<dbReference type="PROSITE" id="PS50889">
    <property type="entry name" value="S4"/>
    <property type="match status" value="1"/>
</dbReference>
<keyword evidence="7" id="KW-0687">Ribonucleoprotein</keyword>
<dbReference type="SUPFAM" id="SSF55174">
    <property type="entry name" value="Alpha-L RNA-binding motif"/>
    <property type="match status" value="1"/>
</dbReference>
<dbReference type="RefSeq" id="XP_007373840.1">
    <property type="nucleotide sequence ID" value="XM_007373778.1"/>
</dbReference>
<comment type="function">
    <text evidence="8">Component of the mitochondrial ribosome (mitoribosome), a dedicated translation machinery responsible for the synthesis of mitochondrial genome-encoded proteins, including at least some of the essential transmembrane subunits of the mitochondrial respiratory chain. The mitoribosomes are attached to the mitochondrial inner membrane and translation products are cotranslationally integrated into the membrane.</text>
</comment>
<dbReference type="Pfam" id="PF01479">
    <property type="entry name" value="S4"/>
    <property type="match status" value="1"/>
</dbReference>
<dbReference type="PROSITE" id="PS00632">
    <property type="entry name" value="RIBOSOMAL_S4"/>
    <property type="match status" value="1"/>
</dbReference>
<keyword evidence="13" id="KW-1185">Reference proteome</keyword>
<dbReference type="FunFam" id="3.10.290.10:FF:000025">
    <property type="entry name" value="30S ribosomal subunit S4"/>
    <property type="match status" value="1"/>
</dbReference>
<evidence type="ECO:0000256" key="9">
    <source>
        <dbReference type="ARBA" id="ARBA00071419"/>
    </source>
</evidence>
<evidence type="ECO:0000256" key="6">
    <source>
        <dbReference type="ARBA" id="ARBA00023128"/>
    </source>
</evidence>
<evidence type="ECO:0000313" key="13">
    <source>
        <dbReference type="Proteomes" id="UP000000709"/>
    </source>
</evidence>
<dbReference type="KEGG" id="spaa:SPAPADRAFT_59680"/>
<evidence type="ECO:0000256" key="10">
    <source>
        <dbReference type="PROSITE-ProRule" id="PRU00182"/>
    </source>
</evidence>
<proteinExistence type="inferred from homology"/>
<keyword evidence="3 10" id="KW-0699">rRNA-binding</keyword>
<dbReference type="EMBL" id="GL996500">
    <property type="protein sequence ID" value="EGW34256.1"/>
    <property type="molecule type" value="Genomic_DNA"/>
</dbReference>
<comment type="subcellular location">
    <subcellularLocation>
        <location evidence="1">Mitochondrion</location>
    </subcellularLocation>
</comment>
<keyword evidence="4 10" id="KW-0694">RNA-binding</keyword>
<evidence type="ECO:0000256" key="5">
    <source>
        <dbReference type="ARBA" id="ARBA00022980"/>
    </source>
</evidence>
<dbReference type="GeneID" id="18873022"/>
<dbReference type="GO" id="GO:0005763">
    <property type="term" value="C:mitochondrial small ribosomal subunit"/>
    <property type="evidence" value="ECO:0007669"/>
    <property type="project" value="EnsemblFungi"/>
</dbReference>
<dbReference type="STRING" id="619300.G3AHU2"/>
<feature type="domain" description="RNA-binding S4" evidence="11">
    <location>
        <begin position="104"/>
        <end position="164"/>
    </location>
</feature>
<dbReference type="InterPro" id="IPR002942">
    <property type="entry name" value="S4_RNA-bd"/>
</dbReference>
<dbReference type="AlphaFoldDB" id="G3AHU2"/>
<dbReference type="InterPro" id="IPR022801">
    <property type="entry name" value="Ribosomal_uS4"/>
</dbReference>
<dbReference type="FunCoup" id="G3AHU2">
    <property type="interactions" value="141"/>
</dbReference>
<dbReference type="eggNOG" id="ENOG502QTS9">
    <property type="taxonomic scope" value="Eukaryota"/>
</dbReference>
<dbReference type="GO" id="GO:0019843">
    <property type="term" value="F:rRNA binding"/>
    <property type="evidence" value="ECO:0007669"/>
    <property type="project" value="UniProtKB-KW"/>
</dbReference>
<dbReference type="InterPro" id="IPR018079">
    <property type="entry name" value="Ribosomal_uS4_CS"/>
</dbReference>